<evidence type="ECO:0000313" key="3">
    <source>
        <dbReference type="EMBL" id="KPL83900.1"/>
    </source>
</evidence>
<keyword evidence="4" id="KW-1185">Reference proteome</keyword>
<dbReference type="OrthoDB" id="9797568at2"/>
<dbReference type="EMBL" id="LGKO01000002">
    <property type="protein sequence ID" value="KPL83900.1"/>
    <property type="molecule type" value="Genomic_DNA"/>
</dbReference>
<accession>A0A0P6XM63</accession>
<dbReference type="RefSeq" id="WP_054520306.1">
    <property type="nucleotide sequence ID" value="NZ_LGKO01000002.1"/>
</dbReference>
<feature type="coiled-coil region" evidence="2">
    <location>
        <begin position="33"/>
        <end position="60"/>
    </location>
</feature>
<dbReference type="SUPFAM" id="SSF109755">
    <property type="entry name" value="PhoU-like"/>
    <property type="match status" value="1"/>
</dbReference>
<dbReference type="Gene3D" id="1.20.58.220">
    <property type="entry name" value="Phosphate transport system protein phou homolog 2, domain 2"/>
    <property type="match status" value="1"/>
</dbReference>
<dbReference type="Pfam" id="PF01865">
    <property type="entry name" value="PhoU_div"/>
    <property type="match status" value="1"/>
</dbReference>
<evidence type="ECO:0000256" key="2">
    <source>
        <dbReference type="SAM" id="Coils"/>
    </source>
</evidence>
<sequence>MNLRKIFTPKPDKFLQLLMTQTELTVKGLLFLRNYMEKRNTELARKVAEVEKEADEVRRILIEELMRTFITPLDREDIFALSREIDDVLDYAYTTVDEMEILDVPTTPYMIRMVSLLHDAAQEIDLAMQRLSTRHYGVASDHAQRAKALENRVETVYREALASLFREPKNLKQMMTILKVREIYRHLSNAADREDAAANVIADVIMKIS</sequence>
<dbReference type="STRING" id="869279.SE15_01365"/>
<evidence type="ECO:0000313" key="4">
    <source>
        <dbReference type="Proteomes" id="UP000050544"/>
    </source>
</evidence>
<dbReference type="Proteomes" id="UP000050544">
    <property type="component" value="Unassembled WGS sequence"/>
</dbReference>
<comment type="similarity">
    <text evidence="1">Belongs to the UPF0111 family.</text>
</comment>
<dbReference type="InterPro" id="IPR038078">
    <property type="entry name" value="PhoU-like_sf"/>
</dbReference>
<proteinExistence type="inferred from homology"/>
<comment type="caution">
    <text evidence="3">The sequence shown here is derived from an EMBL/GenBank/DDBJ whole genome shotgun (WGS) entry which is preliminary data.</text>
</comment>
<name>A0A0P6XM63_9CHLR</name>
<gene>
    <name evidence="3" type="ORF">SE15_01365</name>
</gene>
<evidence type="ECO:0000256" key="1">
    <source>
        <dbReference type="ARBA" id="ARBA00008591"/>
    </source>
</evidence>
<dbReference type="PANTHER" id="PTHR37298">
    <property type="entry name" value="UPF0111 PROTEIN YKAA"/>
    <property type="match status" value="1"/>
</dbReference>
<evidence type="ECO:0008006" key="5">
    <source>
        <dbReference type="Google" id="ProtNLM"/>
    </source>
</evidence>
<reference evidence="3 4" key="1">
    <citation type="submission" date="2015-07" db="EMBL/GenBank/DDBJ databases">
        <title>Whole genome sequence of Thermanaerothrix daxensis DSM 23592.</title>
        <authorList>
            <person name="Hemp J."/>
            <person name="Ward L.M."/>
            <person name="Pace L.A."/>
            <person name="Fischer W.W."/>
        </authorList>
    </citation>
    <scope>NUCLEOTIDE SEQUENCE [LARGE SCALE GENOMIC DNA]</scope>
    <source>
        <strain evidence="3 4">GNS-1</strain>
    </source>
</reference>
<dbReference type="PATRIC" id="fig|869279.4.peg.270"/>
<dbReference type="PANTHER" id="PTHR37298:SF1">
    <property type="entry name" value="UPF0111 PROTEIN YKAA"/>
    <property type="match status" value="1"/>
</dbReference>
<keyword evidence="2" id="KW-0175">Coiled coil</keyword>
<dbReference type="InterPro" id="IPR018445">
    <property type="entry name" value="Put_Phosphate_transp_reg"/>
</dbReference>
<dbReference type="AlphaFoldDB" id="A0A0P6XM63"/>
<organism evidence="3 4">
    <name type="scientific">Thermanaerothrix daxensis</name>
    <dbReference type="NCBI Taxonomy" id="869279"/>
    <lineage>
        <taxon>Bacteria</taxon>
        <taxon>Bacillati</taxon>
        <taxon>Chloroflexota</taxon>
        <taxon>Anaerolineae</taxon>
        <taxon>Anaerolineales</taxon>
        <taxon>Anaerolineaceae</taxon>
        <taxon>Thermanaerothrix</taxon>
    </lineage>
</organism>
<protein>
    <recommendedName>
        <fullName evidence="5">Phosphate transport regulator</fullName>
    </recommendedName>
</protein>
<dbReference type="InterPro" id="IPR052912">
    <property type="entry name" value="UPF0111_domain"/>
</dbReference>